<comment type="cofactor">
    <cofactor evidence="2">
        <name>pyridoxal 5'-phosphate</name>
        <dbReference type="ChEBI" id="CHEBI:597326"/>
    </cofactor>
</comment>
<feature type="domain" description="Alanine racemase C-terminal" evidence="8">
    <location>
        <begin position="166"/>
        <end position="288"/>
    </location>
</feature>
<dbReference type="SUPFAM" id="SSF50621">
    <property type="entry name" value="Alanine racemase C-terminal domain-like"/>
    <property type="match status" value="1"/>
</dbReference>
<name>A0A4U0YY27_9RHOB</name>
<dbReference type="InterPro" id="IPR029066">
    <property type="entry name" value="PLP-binding_barrel"/>
</dbReference>
<keyword evidence="4" id="KW-0663">Pyridoxal phosphate</keyword>
<evidence type="ECO:0000256" key="5">
    <source>
        <dbReference type="ARBA" id="ARBA00023235"/>
    </source>
</evidence>
<dbReference type="Pfam" id="PF00842">
    <property type="entry name" value="Ala_racemase_C"/>
    <property type="match status" value="1"/>
</dbReference>
<feature type="binding site" evidence="6">
    <location>
        <position position="235"/>
    </location>
    <ligand>
        <name>substrate</name>
    </ligand>
</feature>
<dbReference type="InterPro" id="IPR000821">
    <property type="entry name" value="Ala_racemase"/>
</dbReference>
<comment type="caution">
    <text evidence="9">The sequence shown here is derived from an EMBL/GenBank/DDBJ whole genome shotgun (WGS) entry which is preliminary data.</text>
</comment>
<dbReference type="RefSeq" id="WP_136793286.1">
    <property type="nucleotide sequence ID" value="NZ_SWAU01000145.1"/>
</dbReference>
<accession>A0A4U0YY27</accession>
<dbReference type="InterPro" id="IPR009006">
    <property type="entry name" value="Ala_racemase/Decarboxylase_C"/>
</dbReference>
<dbReference type="EC" id="5.1.1.1" evidence="3"/>
<dbReference type="Gene3D" id="2.40.37.10">
    <property type="entry name" value="Lyase, Ornithine Decarboxylase, Chain A, domain 1"/>
    <property type="match status" value="1"/>
</dbReference>
<dbReference type="PANTHER" id="PTHR30511">
    <property type="entry name" value="ALANINE RACEMASE"/>
    <property type="match status" value="1"/>
</dbReference>
<evidence type="ECO:0000256" key="6">
    <source>
        <dbReference type="PIRSR" id="PIRSR600821-52"/>
    </source>
</evidence>
<comment type="catalytic activity">
    <reaction evidence="1">
        <text>L-alanine = D-alanine</text>
        <dbReference type="Rhea" id="RHEA:20249"/>
        <dbReference type="ChEBI" id="CHEBI:57416"/>
        <dbReference type="ChEBI" id="CHEBI:57972"/>
        <dbReference type="EC" id="5.1.1.1"/>
    </reaction>
</comment>
<dbReference type="AlphaFoldDB" id="A0A4U0YY27"/>
<evidence type="ECO:0000313" key="10">
    <source>
        <dbReference type="Proteomes" id="UP000306340"/>
    </source>
</evidence>
<reference evidence="9 10" key="1">
    <citation type="submission" date="2019-04" db="EMBL/GenBank/DDBJ databases">
        <title>Crypto-aerobic microbial life in anoxic (sulfidic) marine sediments.</title>
        <authorList>
            <person name="Bhattacharya S."/>
            <person name="Roy C."/>
            <person name="Mondal N."/>
            <person name="Sarkar J."/>
            <person name="Mandal S."/>
            <person name="Rameez M.J."/>
            <person name="Ghosh W."/>
        </authorList>
    </citation>
    <scope>NUCLEOTIDE SEQUENCE [LARGE SCALE GENOMIC DNA]</scope>
    <source>
        <strain evidence="9 10">SBBC</strain>
    </source>
</reference>
<dbReference type="SMART" id="SM01005">
    <property type="entry name" value="Ala_racemase_C"/>
    <property type="match status" value="1"/>
</dbReference>
<dbReference type="InterPro" id="IPR001608">
    <property type="entry name" value="Ala_racemase_N"/>
</dbReference>
<feature type="region of interest" description="Disordered" evidence="7">
    <location>
        <begin position="1"/>
        <end position="21"/>
    </location>
</feature>
<evidence type="ECO:0000256" key="4">
    <source>
        <dbReference type="ARBA" id="ARBA00022898"/>
    </source>
</evidence>
<evidence type="ECO:0000259" key="8">
    <source>
        <dbReference type="SMART" id="SM01005"/>
    </source>
</evidence>
<proteinExistence type="predicted"/>
<protein>
    <recommendedName>
        <fullName evidence="3">alanine racemase</fullName>
        <ecNumber evidence="3">5.1.1.1</ecNumber>
    </recommendedName>
</protein>
<organism evidence="9 10">
    <name type="scientific">Cereibacter changlensis</name>
    <dbReference type="NCBI Taxonomy" id="402884"/>
    <lineage>
        <taxon>Bacteria</taxon>
        <taxon>Pseudomonadati</taxon>
        <taxon>Pseudomonadota</taxon>
        <taxon>Alphaproteobacteria</taxon>
        <taxon>Rhodobacterales</taxon>
        <taxon>Paracoccaceae</taxon>
        <taxon>Cereibacter</taxon>
    </lineage>
</organism>
<feature type="non-terminal residue" evidence="9">
    <location>
        <position position="1"/>
    </location>
</feature>
<dbReference type="PANTHER" id="PTHR30511:SF0">
    <property type="entry name" value="ALANINE RACEMASE, CATABOLIC-RELATED"/>
    <property type="match status" value="1"/>
</dbReference>
<evidence type="ECO:0000256" key="1">
    <source>
        <dbReference type="ARBA" id="ARBA00000316"/>
    </source>
</evidence>
<dbReference type="Pfam" id="PF01168">
    <property type="entry name" value="Ala_racemase_N"/>
    <property type="match status" value="1"/>
</dbReference>
<dbReference type="EMBL" id="SWAU01000145">
    <property type="protein sequence ID" value="TKA95829.1"/>
    <property type="molecule type" value="Genomic_DNA"/>
</dbReference>
<dbReference type="Gene3D" id="3.20.20.10">
    <property type="entry name" value="Alanine racemase"/>
    <property type="match status" value="1"/>
</dbReference>
<dbReference type="GO" id="GO:0008784">
    <property type="term" value="F:alanine racemase activity"/>
    <property type="evidence" value="ECO:0007669"/>
    <property type="project" value="UniProtKB-EC"/>
</dbReference>
<sequence>RGHGSHLPSLARVPRTDGHRECHRRAGIPGAVQGSAEGPLVAPMLNSIDQITRHLEALPGHPFGIQLDTGMNRLGMEAGEWEAVAEVVLAAGPELLMSHLACADEPDHPMNAAQLAEFHAMTDGIGVPRSLSATGGILLGEAYHFDLTRPGIGLYGGLPFEQARRVVTLSLPVVQLREVSLGETVGYANSWTAEGPTVVATVSGGYADGLLRSLSNNAVFWSGNVPCPLIGRVSMDLITVDVSHLPEMPETLDLIGPHQSPDDLAEAAGTIGYEILTSLGARYTRRYTGSGA</sequence>
<evidence type="ECO:0000256" key="7">
    <source>
        <dbReference type="SAM" id="MobiDB-lite"/>
    </source>
</evidence>
<keyword evidence="5" id="KW-0413">Isomerase</keyword>
<dbReference type="Proteomes" id="UP000306340">
    <property type="component" value="Unassembled WGS sequence"/>
</dbReference>
<dbReference type="GO" id="GO:0005829">
    <property type="term" value="C:cytosol"/>
    <property type="evidence" value="ECO:0007669"/>
    <property type="project" value="TreeGrafter"/>
</dbReference>
<evidence type="ECO:0000313" key="9">
    <source>
        <dbReference type="EMBL" id="TKA95829.1"/>
    </source>
</evidence>
<gene>
    <name evidence="9" type="ORF">FAZ78_14800</name>
</gene>
<dbReference type="SUPFAM" id="SSF51419">
    <property type="entry name" value="PLP-binding barrel"/>
    <property type="match status" value="1"/>
</dbReference>
<dbReference type="InterPro" id="IPR011079">
    <property type="entry name" value="Ala_racemase_C"/>
</dbReference>
<dbReference type="GO" id="GO:0030632">
    <property type="term" value="P:D-alanine biosynthetic process"/>
    <property type="evidence" value="ECO:0007669"/>
    <property type="project" value="TreeGrafter"/>
</dbReference>
<evidence type="ECO:0000256" key="2">
    <source>
        <dbReference type="ARBA" id="ARBA00001933"/>
    </source>
</evidence>
<dbReference type="PRINTS" id="PR00992">
    <property type="entry name" value="ALARACEMASE"/>
</dbReference>
<dbReference type="GO" id="GO:0030170">
    <property type="term" value="F:pyridoxal phosphate binding"/>
    <property type="evidence" value="ECO:0007669"/>
    <property type="project" value="TreeGrafter"/>
</dbReference>
<feature type="binding site" evidence="6">
    <location>
        <position position="73"/>
    </location>
    <ligand>
        <name>substrate</name>
    </ligand>
</feature>
<evidence type="ECO:0000256" key="3">
    <source>
        <dbReference type="ARBA" id="ARBA00013089"/>
    </source>
</evidence>